<dbReference type="InterPro" id="IPR010435">
    <property type="entry name" value="C5a/SBT2-like_Fn3"/>
</dbReference>
<evidence type="ECO:0000256" key="7">
    <source>
        <dbReference type="ARBA" id="ARBA00022825"/>
    </source>
</evidence>
<evidence type="ECO:0000256" key="11">
    <source>
        <dbReference type="SAM" id="SignalP"/>
    </source>
</evidence>
<evidence type="ECO:0000256" key="9">
    <source>
        <dbReference type="PROSITE-ProRule" id="PRU01240"/>
    </source>
</evidence>
<keyword evidence="5 11" id="KW-0732">Signal</keyword>
<accession>A0A7T5ELI0</accession>
<dbReference type="PANTHER" id="PTHR43806:SF65">
    <property type="entry name" value="SERINE PROTEASE APRX"/>
    <property type="match status" value="1"/>
</dbReference>
<keyword evidence="19" id="KW-1185">Reference proteome</keyword>
<dbReference type="PRINTS" id="PR00723">
    <property type="entry name" value="SUBTILISIN"/>
</dbReference>
<feature type="domain" description="C5a peptidase/Subtilisin-like protease SBT2-like Fn3-like" evidence="15">
    <location>
        <begin position="706"/>
        <end position="805"/>
    </location>
</feature>
<dbReference type="Proteomes" id="UP000595847">
    <property type="component" value="Chromosome"/>
</dbReference>
<reference evidence="16 18" key="1">
    <citation type="submission" date="2020-12" db="EMBL/GenBank/DDBJ databases">
        <title>strain FJAT-54423T represents a novel species of the genus Brevibacillus.</title>
        <authorList>
            <person name="Tang R."/>
        </authorList>
    </citation>
    <scope>NUCLEOTIDE SEQUENCE [LARGE SCALE GENOMIC DNA]</scope>
    <source>
        <strain evidence="16 18">FJAT-54423</strain>
    </source>
</reference>
<evidence type="ECO:0000256" key="3">
    <source>
        <dbReference type="ARBA" id="ARBA00022525"/>
    </source>
</evidence>
<evidence type="ECO:0000313" key="19">
    <source>
        <dbReference type="Proteomes" id="UP000677234"/>
    </source>
</evidence>
<sequence>MKRSTKSFIPFSLTAALLFTAAPSQVHAAEEWSKRELSKLNSVTQVQAEQGAAAAKISPRLNTKSSKEVSVIVQLKGEPAAGSQEYRRGSRSSARAAEARVTREQSSFVREARKKDIDLQIERSFSHVFNGMELTLPANEIEKLASLPQVKAVFENTVYTVPDVDIHLLSKNGDVKYDIAPLKQIGVLDMWEAGLSGKGLKVGVIDTGVDYLHPDLKDAYKGGYDSYDNDRDPYEEAPISEEDDATWEGGYEGSSHGTHVAGTIVGRAQNNSSDVQVKGIAYEADLYAYRVLGRNGGTSAQVIDGIEKAVRDGMDVINLSLGADNEKNADSPDSIAVNYAMRAGVITVIANGNAASDEPGRWYYTAGSPAGAKLPISVAAVNSPSVLYDASASSSLGDHYQFHVFAWQIKQENFRETIGTAPLPVVYANLGSPQDFAKVDVDGKIALVSRGTLPFVDKIANAKKAGAVAVVIFNGNDADGDGQADLDLPPDERGGYIDTVLGDQMDAIPSFDMKGAEGRALARKLLESPGKTVTLTFSGDYPATQDPGDQVASFSSRGPVLGDNYSIKPDVGAPGVSVLSAYPAWAKLIDNASYDKAYARNNGTSMAAPHVAGLALLLKEARPEWTPFDVKAALSNTAKTLYEDEDVLYDVYSQGAGRVDGFAAMKTPAVLQTVEKLTILNENYEPETIDYYGSNYSFGLLKPGSKAVSQTLQVKNTSDKSVKYRAEVIMHDSVTGDPYRPGDTPDPDNLKVRLSAKTLTVWGGKTRTFKLTVEPKKDAEEGVYEGEVVLRSTNSKYPDLHLPFVVHVGDEPEETHFGFDNMTLSSTILSPDGDGEDDTIEVEALLQAEGVNVIELEAWDLDDKYIGTLGVLFNNYQPFAPGPITFSNIDGTYVSGSLVPKKLEPGVYKLRLAGHVVDPELPLGEQLIESYEIWKSFKVEMNDEAYKRSVKKQAKQLEEIADDFAAEVVNTEKIGEAVLELPQDTDEVSYAVAKSSHPDLIGHDGVLVSLPEKGEKTVTLWVALTSKNNEDESKQVKVKVKLKASEAEV</sequence>
<dbReference type="GO" id="GO:0004252">
    <property type="term" value="F:serine-type endopeptidase activity"/>
    <property type="evidence" value="ECO:0007669"/>
    <property type="project" value="UniProtKB-UniRule"/>
</dbReference>
<feature type="domain" description="Peptidase S8/S53" evidence="12">
    <location>
        <begin position="197"/>
        <end position="643"/>
    </location>
</feature>
<dbReference type="Pfam" id="PF06280">
    <property type="entry name" value="fn3_5"/>
    <property type="match status" value="1"/>
</dbReference>
<feature type="active site" description="Charge relay system" evidence="8 9">
    <location>
        <position position="206"/>
    </location>
</feature>
<keyword evidence="7 9" id="KW-0720">Serine protease</keyword>
<organism evidence="16 18">
    <name type="scientific">Brevibacillus composti</name>
    <dbReference type="NCBI Taxonomy" id="2796470"/>
    <lineage>
        <taxon>Bacteria</taxon>
        <taxon>Bacillati</taxon>
        <taxon>Bacillota</taxon>
        <taxon>Bacilli</taxon>
        <taxon>Bacillales</taxon>
        <taxon>Paenibacillaceae</taxon>
        <taxon>Brevibacillus</taxon>
    </lineage>
</organism>
<dbReference type="InterPro" id="IPR000209">
    <property type="entry name" value="Peptidase_S8/S53_dom"/>
</dbReference>
<dbReference type="InterPro" id="IPR015500">
    <property type="entry name" value="Peptidase_S8_subtilisin-rel"/>
</dbReference>
<dbReference type="EMBL" id="CP066308">
    <property type="protein sequence ID" value="QQE74815.1"/>
    <property type="molecule type" value="Genomic_DNA"/>
</dbReference>
<keyword evidence="3" id="KW-0964">Secreted</keyword>
<gene>
    <name evidence="16" type="ORF">JD108_02185</name>
    <name evidence="17" type="ORF">KDJ56_02185</name>
</gene>
<dbReference type="SUPFAM" id="SSF52743">
    <property type="entry name" value="Subtilisin-like"/>
    <property type="match status" value="1"/>
</dbReference>
<evidence type="ECO:0000256" key="5">
    <source>
        <dbReference type="ARBA" id="ARBA00022729"/>
    </source>
</evidence>
<evidence type="ECO:0000313" key="18">
    <source>
        <dbReference type="Proteomes" id="UP000595847"/>
    </source>
</evidence>
<dbReference type="Pfam" id="PF05922">
    <property type="entry name" value="Inhibitor_I9"/>
    <property type="match status" value="1"/>
</dbReference>
<dbReference type="Gene3D" id="2.60.40.1710">
    <property type="entry name" value="Subtilisin-like superfamily"/>
    <property type="match status" value="1"/>
</dbReference>
<dbReference type="InterPro" id="IPR050131">
    <property type="entry name" value="Peptidase_S8_subtilisin-like"/>
</dbReference>
<keyword evidence="6 9" id="KW-0378">Hydrolase</keyword>
<dbReference type="PROSITE" id="PS51892">
    <property type="entry name" value="SUBTILASE"/>
    <property type="match status" value="1"/>
</dbReference>
<dbReference type="EMBL" id="CP073708">
    <property type="protein sequence ID" value="QUO41899.1"/>
    <property type="molecule type" value="Genomic_DNA"/>
</dbReference>
<dbReference type="InterPro" id="IPR036852">
    <property type="entry name" value="Peptidase_S8/S53_dom_sf"/>
</dbReference>
<feature type="chain" id="PRO_5032794144" evidence="11">
    <location>
        <begin position="29"/>
        <end position="1049"/>
    </location>
</feature>
<evidence type="ECO:0000256" key="4">
    <source>
        <dbReference type="ARBA" id="ARBA00022670"/>
    </source>
</evidence>
<evidence type="ECO:0000313" key="16">
    <source>
        <dbReference type="EMBL" id="QQE74815.1"/>
    </source>
</evidence>
<evidence type="ECO:0000259" key="12">
    <source>
        <dbReference type="Pfam" id="PF00082"/>
    </source>
</evidence>
<dbReference type="PROSITE" id="PS00137">
    <property type="entry name" value="SUBTILASE_HIS"/>
    <property type="match status" value="1"/>
</dbReference>
<dbReference type="PROSITE" id="PS00138">
    <property type="entry name" value="SUBTILASE_SER"/>
    <property type="match status" value="1"/>
</dbReference>
<dbReference type="InterPro" id="IPR023828">
    <property type="entry name" value="Peptidase_S8_Ser-AS"/>
</dbReference>
<evidence type="ECO:0000256" key="2">
    <source>
        <dbReference type="ARBA" id="ARBA00022512"/>
    </source>
</evidence>
<dbReference type="InterPro" id="IPR046450">
    <property type="entry name" value="PA_dom_sf"/>
</dbReference>
<evidence type="ECO:0000256" key="6">
    <source>
        <dbReference type="ARBA" id="ARBA00022801"/>
    </source>
</evidence>
<evidence type="ECO:0000259" key="15">
    <source>
        <dbReference type="Pfam" id="PF06280"/>
    </source>
</evidence>
<dbReference type="InterPro" id="IPR023827">
    <property type="entry name" value="Peptidase_S8_Asp-AS"/>
</dbReference>
<feature type="signal peptide" evidence="11">
    <location>
        <begin position="1"/>
        <end position="28"/>
    </location>
</feature>
<dbReference type="GO" id="GO:0016020">
    <property type="term" value="C:membrane"/>
    <property type="evidence" value="ECO:0007669"/>
    <property type="project" value="InterPro"/>
</dbReference>
<dbReference type="Pfam" id="PF02225">
    <property type="entry name" value="PA"/>
    <property type="match status" value="1"/>
</dbReference>
<keyword evidence="2" id="KW-0134">Cell wall</keyword>
<dbReference type="CDD" id="cd07474">
    <property type="entry name" value="Peptidases_S8_subtilisin_Vpr-like"/>
    <property type="match status" value="1"/>
</dbReference>
<dbReference type="Pfam" id="PF00082">
    <property type="entry name" value="Peptidase_S8"/>
    <property type="match status" value="1"/>
</dbReference>
<dbReference type="SUPFAM" id="SSF52025">
    <property type="entry name" value="PA domain"/>
    <property type="match status" value="1"/>
</dbReference>
<feature type="active site" description="Charge relay system" evidence="8 9">
    <location>
        <position position="256"/>
    </location>
</feature>
<feature type="active site" description="Charge relay system" evidence="8 9">
    <location>
        <position position="605"/>
    </location>
</feature>
<keyword evidence="4 9" id="KW-0645">Protease</keyword>
<feature type="domain" description="PA" evidence="13">
    <location>
        <begin position="424"/>
        <end position="484"/>
    </location>
</feature>
<dbReference type="InterPro" id="IPR003137">
    <property type="entry name" value="PA_domain"/>
</dbReference>
<evidence type="ECO:0000256" key="8">
    <source>
        <dbReference type="PIRSR" id="PIRSR615500-1"/>
    </source>
</evidence>
<evidence type="ECO:0000256" key="10">
    <source>
        <dbReference type="RuleBase" id="RU003355"/>
    </source>
</evidence>
<dbReference type="GO" id="GO:0006508">
    <property type="term" value="P:proteolysis"/>
    <property type="evidence" value="ECO:0007669"/>
    <property type="project" value="UniProtKB-KW"/>
</dbReference>
<protein>
    <submittedName>
        <fullName evidence="16">S8 family serine peptidase</fullName>
    </submittedName>
</protein>
<dbReference type="KEGG" id="bcop:JD108_02185"/>
<dbReference type="Proteomes" id="UP000677234">
    <property type="component" value="Chromosome"/>
</dbReference>
<reference evidence="17" key="2">
    <citation type="submission" date="2021-04" db="EMBL/GenBank/DDBJ databases">
        <title>Brevibacillus composti FJAT-54423, complete genome.</title>
        <authorList>
            <person name="Tang R."/>
        </authorList>
    </citation>
    <scope>NUCLEOTIDE SEQUENCE</scope>
    <source>
        <strain evidence="17">FJAT-54424</strain>
    </source>
</reference>
<dbReference type="PANTHER" id="PTHR43806">
    <property type="entry name" value="PEPTIDASE S8"/>
    <property type="match status" value="1"/>
</dbReference>
<dbReference type="RefSeq" id="WP_198828384.1">
    <property type="nucleotide sequence ID" value="NZ_CP066308.1"/>
</dbReference>
<feature type="domain" description="Inhibitor I9" evidence="14">
    <location>
        <begin position="71"/>
        <end position="160"/>
    </location>
</feature>
<dbReference type="InterPro" id="IPR034213">
    <property type="entry name" value="S8_Vpr-like"/>
</dbReference>
<dbReference type="Gene3D" id="3.50.30.30">
    <property type="match status" value="1"/>
</dbReference>
<dbReference type="CDD" id="cd02133">
    <property type="entry name" value="PA_C5a_like"/>
    <property type="match status" value="1"/>
</dbReference>
<evidence type="ECO:0000259" key="14">
    <source>
        <dbReference type="Pfam" id="PF05922"/>
    </source>
</evidence>
<dbReference type="PROSITE" id="PS00136">
    <property type="entry name" value="SUBTILASE_ASP"/>
    <property type="match status" value="1"/>
</dbReference>
<name>A0A7T5ELI0_9BACL</name>
<proteinExistence type="inferred from homology"/>
<evidence type="ECO:0000313" key="17">
    <source>
        <dbReference type="EMBL" id="QUO41899.1"/>
    </source>
</evidence>
<evidence type="ECO:0000259" key="13">
    <source>
        <dbReference type="Pfam" id="PF02225"/>
    </source>
</evidence>
<dbReference type="Gene3D" id="3.40.50.200">
    <property type="entry name" value="Peptidase S8/S53 domain"/>
    <property type="match status" value="1"/>
</dbReference>
<evidence type="ECO:0000256" key="1">
    <source>
        <dbReference type="ARBA" id="ARBA00011073"/>
    </source>
</evidence>
<dbReference type="InterPro" id="IPR022398">
    <property type="entry name" value="Peptidase_S8_His-AS"/>
</dbReference>
<dbReference type="InterPro" id="IPR010259">
    <property type="entry name" value="S8pro/Inhibitor_I9"/>
</dbReference>
<comment type="similarity">
    <text evidence="1 9 10">Belongs to the peptidase S8 family.</text>
</comment>
<dbReference type="AlphaFoldDB" id="A0A7T5ELI0"/>